<evidence type="ECO:0000256" key="2">
    <source>
        <dbReference type="ARBA" id="ARBA00022723"/>
    </source>
</evidence>
<dbReference type="GO" id="GO:0005524">
    <property type="term" value="F:ATP binding"/>
    <property type="evidence" value="ECO:0007669"/>
    <property type="project" value="InterPro"/>
</dbReference>
<keyword evidence="2" id="KW-0479">Metal-binding</keyword>
<dbReference type="OrthoDB" id="2423964at2759"/>
<dbReference type="GO" id="GO:0046872">
    <property type="term" value="F:metal ion binding"/>
    <property type="evidence" value="ECO:0007669"/>
    <property type="project" value="UniProtKB-KW"/>
</dbReference>
<evidence type="ECO:0000313" key="6">
    <source>
        <dbReference type="RefSeq" id="XP_013856116.1"/>
    </source>
</evidence>
<dbReference type="GO" id="GO:0005739">
    <property type="term" value="C:mitochondrion"/>
    <property type="evidence" value="ECO:0007669"/>
    <property type="project" value="TreeGrafter"/>
</dbReference>
<dbReference type="PANTHER" id="PTHR11777">
    <property type="entry name" value="ALANYL-TRNA SYNTHETASE"/>
    <property type="match status" value="1"/>
</dbReference>
<organism evidence="5 6">
    <name type="scientific">Austrofundulus limnaeus</name>
    <name type="common">Annual killifish</name>
    <dbReference type="NCBI Taxonomy" id="52670"/>
    <lineage>
        <taxon>Eukaryota</taxon>
        <taxon>Metazoa</taxon>
        <taxon>Chordata</taxon>
        <taxon>Craniata</taxon>
        <taxon>Vertebrata</taxon>
        <taxon>Euteleostomi</taxon>
        <taxon>Actinopterygii</taxon>
        <taxon>Neopterygii</taxon>
        <taxon>Teleostei</taxon>
        <taxon>Neoteleostei</taxon>
        <taxon>Acanthomorphata</taxon>
        <taxon>Ovalentaria</taxon>
        <taxon>Atherinomorphae</taxon>
        <taxon>Cyprinodontiformes</taxon>
        <taxon>Rivulidae</taxon>
        <taxon>Austrofundulus</taxon>
    </lineage>
</organism>
<evidence type="ECO:0000256" key="1">
    <source>
        <dbReference type="ARBA" id="ARBA00022490"/>
    </source>
</evidence>
<evidence type="ECO:0000256" key="3">
    <source>
        <dbReference type="ARBA" id="ARBA00022833"/>
    </source>
</evidence>
<dbReference type="Pfam" id="PF01411">
    <property type="entry name" value="tRNA-synt_2c"/>
    <property type="match status" value="1"/>
</dbReference>
<evidence type="ECO:0000259" key="4">
    <source>
        <dbReference type="Pfam" id="PF01411"/>
    </source>
</evidence>
<dbReference type="GO" id="GO:0004813">
    <property type="term" value="F:alanine-tRNA ligase activity"/>
    <property type="evidence" value="ECO:0007669"/>
    <property type="project" value="InterPro"/>
</dbReference>
<dbReference type="SUPFAM" id="SSF50447">
    <property type="entry name" value="Translation proteins"/>
    <property type="match status" value="1"/>
</dbReference>
<dbReference type="KEGG" id="alim:106511948"/>
<dbReference type="InterPro" id="IPR050058">
    <property type="entry name" value="Ala-tRNA_ligase"/>
</dbReference>
<dbReference type="AlphaFoldDB" id="A0A2I4AKX2"/>
<keyword evidence="6" id="KW-0436">Ligase</keyword>
<protein>
    <submittedName>
        <fullName evidence="6">Alanine--tRNA ligase, cytoplasmic</fullName>
    </submittedName>
</protein>
<dbReference type="InterPro" id="IPR009000">
    <property type="entry name" value="Transl_B-barrel_sf"/>
</dbReference>
<keyword evidence="1" id="KW-0963">Cytoplasm</keyword>
<dbReference type="GeneID" id="106511948"/>
<gene>
    <name evidence="6" type="primary">LOC106511948</name>
</gene>
<dbReference type="InterPro" id="IPR018164">
    <property type="entry name" value="Ala-tRNA-synth_IIc_N"/>
</dbReference>
<evidence type="ECO:0000313" key="5">
    <source>
        <dbReference type="Proteomes" id="UP000192220"/>
    </source>
</evidence>
<dbReference type="PANTHER" id="PTHR11777:SF36">
    <property type="entry name" value="ALANINE--TRNA LIGASE, CYTOPLASMIC"/>
    <property type="match status" value="1"/>
</dbReference>
<dbReference type="STRING" id="52670.A0A2I4AKX2"/>
<dbReference type="GO" id="GO:0006419">
    <property type="term" value="P:alanyl-tRNA aminoacylation"/>
    <property type="evidence" value="ECO:0007669"/>
    <property type="project" value="InterPro"/>
</dbReference>
<reference evidence="6" key="1">
    <citation type="submission" date="2025-08" db="UniProtKB">
        <authorList>
            <consortium name="RefSeq"/>
        </authorList>
    </citation>
    <scope>IDENTIFICATION</scope>
    <source>
        <strain evidence="6">Quisiro</strain>
        <tissue evidence="6">Liver</tissue>
    </source>
</reference>
<name>A0A2I4AKX2_AUSLI</name>
<keyword evidence="5" id="KW-1185">Reference proteome</keyword>
<sequence length="110" mass="12613">MLDIYAIEELRNKQVPTTDDSPKYRYSSDQNGNYEFQQASATVLALRRDRTFCDQVTTGQECGVLLDQTSFYAEQGGQTFDEGYMLREDDNAEDVRTHTHRLVLLSSFSV</sequence>
<keyword evidence="3" id="KW-0862">Zinc</keyword>
<dbReference type="Proteomes" id="UP000192220">
    <property type="component" value="Unplaced"/>
</dbReference>
<dbReference type="Gene3D" id="2.40.30.130">
    <property type="match status" value="1"/>
</dbReference>
<dbReference type="GO" id="GO:0002161">
    <property type="term" value="F:aminoacyl-tRNA deacylase activity"/>
    <property type="evidence" value="ECO:0007669"/>
    <property type="project" value="TreeGrafter"/>
</dbReference>
<proteinExistence type="predicted"/>
<dbReference type="RefSeq" id="XP_013856116.1">
    <property type="nucleotide sequence ID" value="XM_014000662.1"/>
</dbReference>
<feature type="domain" description="Alanyl-tRNA synthetase class IIc N-terminal" evidence="4">
    <location>
        <begin position="26"/>
        <end position="95"/>
    </location>
</feature>
<dbReference type="InParanoid" id="A0A2I4AKX2"/>
<accession>A0A2I4AKX2</accession>